<name>A0A1Y1QPM8_9GAMM</name>
<dbReference type="Proteomes" id="UP000192491">
    <property type="component" value="Unassembled WGS sequence"/>
</dbReference>
<comment type="caution">
    <text evidence="1">The sequence shown here is derived from an EMBL/GenBank/DDBJ whole genome shotgun (WGS) entry which is preliminary data.</text>
</comment>
<protein>
    <submittedName>
        <fullName evidence="1">Uncharacterized protein</fullName>
    </submittedName>
</protein>
<dbReference type="AlphaFoldDB" id="A0A1Y1QPM8"/>
<proteinExistence type="predicted"/>
<evidence type="ECO:0000313" key="2">
    <source>
        <dbReference type="Proteomes" id="UP000192491"/>
    </source>
</evidence>
<accession>A0A1Y1QPM8</accession>
<evidence type="ECO:0000313" key="1">
    <source>
        <dbReference type="EMBL" id="OQX10874.1"/>
    </source>
</evidence>
<gene>
    <name evidence="1" type="ORF">BWK73_19140</name>
</gene>
<reference evidence="1 2" key="1">
    <citation type="submission" date="2017-01" db="EMBL/GenBank/DDBJ databases">
        <title>Novel large sulfur bacteria in the metagenomes of groundwater-fed chemosynthetic microbial mats in the Lake Huron basin.</title>
        <authorList>
            <person name="Sharrar A.M."/>
            <person name="Flood B.E."/>
            <person name="Bailey J.V."/>
            <person name="Jones D.S."/>
            <person name="Biddanda B."/>
            <person name="Ruberg S.A."/>
            <person name="Marcus D.N."/>
            <person name="Dick G.J."/>
        </authorList>
    </citation>
    <scope>NUCLEOTIDE SEQUENCE [LARGE SCALE GENOMIC DNA]</scope>
    <source>
        <strain evidence="1">A8</strain>
    </source>
</reference>
<dbReference type="EMBL" id="MTEJ01000102">
    <property type="protein sequence ID" value="OQX10874.1"/>
    <property type="molecule type" value="Genomic_DNA"/>
</dbReference>
<organism evidence="1 2">
    <name type="scientific">Thiothrix lacustris</name>
    <dbReference type="NCBI Taxonomy" id="525917"/>
    <lineage>
        <taxon>Bacteria</taxon>
        <taxon>Pseudomonadati</taxon>
        <taxon>Pseudomonadota</taxon>
        <taxon>Gammaproteobacteria</taxon>
        <taxon>Thiotrichales</taxon>
        <taxon>Thiotrichaceae</taxon>
        <taxon>Thiothrix</taxon>
    </lineage>
</organism>
<sequence length="220" mass="24940">MSNPCGITQPHYIRSLLQLLPRGYAWEWDENSAGRRVLAIAASELHRAHETLCGIADYNIERFAGGVTGWSAPDYERLLLYKFGLAAVVTDGLEPFTCESSCESALLDERIVYAYVVTVDNAAAVPDTVLQYLRQYQQSHTHYYLRDRRISAETLYDVLAFDCESECNAPLYERDWHGIRVYADPTYSNHELTTLSGWAAISSQFRAHTDFHRGGYALTN</sequence>